<sequence>MGNLLSSPKSLEASGERYRQEANKYAKLRNECFSRSQALYQSGDKQGAKEESERGKEYGRKMDMANNKAVELTFKVNNISLPKDKLDLHGLYVKEALLKVEERIQLCKREKNVDFLTIIVGMGNHSADGVQKLKPAVETWLRQKNLTYSVDTPNRGCLLVELRKNEGFRCIIC</sequence>
<reference evidence="2 3" key="1">
    <citation type="submission" date="2023-04" db="EMBL/GenBank/DDBJ databases">
        <title>Genome of Basidiobolus ranarum AG-B5.</title>
        <authorList>
            <person name="Stajich J.E."/>
            <person name="Carter-House D."/>
            <person name="Gryganskyi A."/>
        </authorList>
    </citation>
    <scope>NUCLEOTIDE SEQUENCE [LARGE SCALE GENOMIC DNA]</scope>
    <source>
        <strain evidence="2 3">AG-B5</strain>
    </source>
</reference>
<keyword evidence="3" id="KW-1185">Reference proteome</keyword>
<accession>A0ABR2WTP9</accession>
<dbReference type="InterPro" id="IPR013899">
    <property type="entry name" value="DUF1771"/>
</dbReference>
<evidence type="ECO:0000313" key="2">
    <source>
        <dbReference type="EMBL" id="KAK9764868.1"/>
    </source>
</evidence>
<proteinExistence type="predicted"/>
<evidence type="ECO:0000259" key="1">
    <source>
        <dbReference type="PROSITE" id="PS50828"/>
    </source>
</evidence>
<dbReference type="SUPFAM" id="SSF160443">
    <property type="entry name" value="SMR domain-like"/>
    <property type="match status" value="1"/>
</dbReference>
<dbReference type="PROSITE" id="PS50828">
    <property type="entry name" value="SMR"/>
    <property type="match status" value="1"/>
</dbReference>
<feature type="domain" description="Smr" evidence="1">
    <location>
        <begin position="86"/>
        <end position="163"/>
    </location>
</feature>
<dbReference type="EMBL" id="JASJQH010000354">
    <property type="protein sequence ID" value="KAK9764868.1"/>
    <property type="molecule type" value="Genomic_DNA"/>
</dbReference>
<dbReference type="Pfam" id="PF08590">
    <property type="entry name" value="DUF1771"/>
    <property type="match status" value="1"/>
</dbReference>
<name>A0ABR2WTP9_9FUNG</name>
<comment type="caution">
    <text evidence="2">The sequence shown here is derived from an EMBL/GenBank/DDBJ whole genome shotgun (WGS) entry which is preliminary data.</text>
</comment>
<dbReference type="PANTHER" id="PTHR47417">
    <property type="entry name" value="SMR DOMAIN-CONTAINING PROTEIN YPL199C"/>
    <property type="match status" value="1"/>
</dbReference>
<dbReference type="SMART" id="SM00463">
    <property type="entry name" value="SMR"/>
    <property type="match status" value="1"/>
</dbReference>
<dbReference type="PANTHER" id="PTHR47417:SF1">
    <property type="entry name" value="SMR DOMAIN-CONTAINING PROTEIN YPL199C"/>
    <property type="match status" value="1"/>
</dbReference>
<dbReference type="Pfam" id="PF01713">
    <property type="entry name" value="Smr"/>
    <property type="match status" value="1"/>
</dbReference>
<dbReference type="SMART" id="SM01162">
    <property type="entry name" value="DUF1771"/>
    <property type="match status" value="1"/>
</dbReference>
<gene>
    <name evidence="2" type="ORF">K7432_007293</name>
</gene>
<dbReference type="InterPro" id="IPR002625">
    <property type="entry name" value="Smr_dom"/>
</dbReference>
<dbReference type="Gene3D" id="3.30.1370.110">
    <property type="match status" value="1"/>
</dbReference>
<dbReference type="InterPro" id="IPR036063">
    <property type="entry name" value="Smr_dom_sf"/>
</dbReference>
<dbReference type="Proteomes" id="UP001479436">
    <property type="component" value="Unassembled WGS sequence"/>
</dbReference>
<protein>
    <recommendedName>
        <fullName evidence="1">Smr domain-containing protein</fullName>
    </recommendedName>
</protein>
<evidence type="ECO:0000313" key="3">
    <source>
        <dbReference type="Proteomes" id="UP001479436"/>
    </source>
</evidence>
<organism evidence="2 3">
    <name type="scientific">Basidiobolus ranarum</name>
    <dbReference type="NCBI Taxonomy" id="34480"/>
    <lineage>
        <taxon>Eukaryota</taxon>
        <taxon>Fungi</taxon>
        <taxon>Fungi incertae sedis</taxon>
        <taxon>Zoopagomycota</taxon>
        <taxon>Entomophthoromycotina</taxon>
        <taxon>Basidiobolomycetes</taxon>
        <taxon>Basidiobolales</taxon>
        <taxon>Basidiobolaceae</taxon>
        <taxon>Basidiobolus</taxon>
    </lineage>
</organism>
<dbReference type="InterPro" id="IPR053020">
    <property type="entry name" value="Smr_domain_protein"/>
</dbReference>